<comment type="caution">
    <text evidence="2">The sequence shown here is derived from an EMBL/GenBank/DDBJ whole genome shotgun (WGS) entry which is preliminary data.</text>
</comment>
<keyword evidence="1" id="KW-0732">Signal</keyword>
<feature type="chain" id="PRO_5045677713" description="Secreted protein" evidence="1">
    <location>
        <begin position="27"/>
        <end position="124"/>
    </location>
</feature>
<protein>
    <recommendedName>
        <fullName evidence="4">Secreted protein</fullName>
    </recommendedName>
</protein>
<reference evidence="2 3" key="1">
    <citation type="submission" date="2021-03" db="EMBL/GenBank/DDBJ databases">
        <authorList>
            <person name="Kanchanasin P."/>
            <person name="Saeng-In P."/>
            <person name="Phongsopitanun W."/>
            <person name="Yuki M."/>
            <person name="Kudo T."/>
            <person name="Ohkuma M."/>
            <person name="Tanasupawat S."/>
        </authorList>
    </citation>
    <scope>NUCLEOTIDE SEQUENCE [LARGE SCALE GENOMIC DNA]</scope>
    <source>
        <strain evidence="2 3">L46</strain>
    </source>
</reference>
<evidence type="ECO:0000313" key="3">
    <source>
        <dbReference type="Proteomes" id="UP000666915"/>
    </source>
</evidence>
<dbReference type="Proteomes" id="UP000666915">
    <property type="component" value="Unassembled WGS sequence"/>
</dbReference>
<dbReference type="EMBL" id="JAGEOK010000031">
    <property type="protein sequence ID" value="MBO2443217.1"/>
    <property type="molecule type" value="Genomic_DNA"/>
</dbReference>
<proteinExistence type="predicted"/>
<evidence type="ECO:0000256" key="1">
    <source>
        <dbReference type="SAM" id="SignalP"/>
    </source>
</evidence>
<evidence type="ECO:0000313" key="2">
    <source>
        <dbReference type="EMBL" id="MBO2443217.1"/>
    </source>
</evidence>
<gene>
    <name evidence="2" type="ORF">J4557_37390</name>
</gene>
<evidence type="ECO:0008006" key="4">
    <source>
        <dbReference type="Google" id="ProtNLM"/>
    </source>
</evidence>
<name>A0ABS3RAF5_9ACTN</name>
<dbReference type="RefSeq" id="WP_208271530.1">
    <property type="nucleotide sequence ID" value="NZ_BAAAGM010000018.1"/>
</dbReference>
<sequence length="124" mass="12889">MRLLSVTVLGTALVTAGLLVPATGEATTSEQDGLTVRPGVTRAGEKVALSVPRCGPGRHWASSDVFDGRARLDGQDGTAVLKADARPGTYKVRVRCGSHSASGKVRVAGRLAWPTLLPGDRDGR</sequence>
<organism evidence="2 3">
    <name type="scientific">Actinomadura nitritigenes</name>
    <dbReference type="NCBI Taxonomy" id="134602"/>
    <lineage>
        <taxon>Bacteria</taxon>
        <taxon>Bacillati</taxon>
        <taxon>Actinomycetota</taxon>
        <taxon>Actinomycetes</taxon>
        <taxon>Streptosporangiales</taxon>
        <taxon>Thermomonosporaceae</taxon>
        <taxon>Actinomadura</taxon>
    </lineage>
</organism>
<accession>A0ABS3RAF5</accession>
<feature type="signal peptide" evidence="1">
    <location>
        <begin position="1"/>
        <end position="26"/>
    </location>
</feature>
<keyword evidence="3" id="KW-1185">Reference proteome</keyword>